<dbReference type="GO" id="GO:0005737">
    <property type="term" value="C:cytoplasm"/>
    <property type="evidence" value="ECO:0007669"/>
    <property type="project" value="TreeGrafter"/>
</dbReference>
<dbReference type="AlphaFoldDB" id="A0A1I4XBD5"/>
<name>A0A1I4XBD5_9PROT</name>
<dbReference type="Gene3D" id="3.40.1390.30">
    <property type="entry name" value="NIF3 (NGG1p interacting factor 3)-like"/>
    <property type="match status" value="2"/>
</dbReference>
<dbReference type="InterPro" id="IPR002678">
    <property type="entry name" value="DUF34/NIF3"/>
</dbReference>
<dbReference type="InterPro" id="IPR036069">
    <property type="entry name" value="DUF34/NIF3_sf"/>
</dbReference>
<evidence type="ECO:0000256" key="1">
    <source>
        <dbReference type="ARBA" id="ARBA00006964"/>
    </source>
</evidence>
<dbReference type="FunFam" id="3.40.1390.30:FF:000002">
    <property type="entry name" value="Nif3-like dinuclear metal center protein"/>
    <property type="match status" value="1"/>
</dbReference>
<feature type="binding site" evidence="5">
    <location>
        <position position="63"/>
    </location>
    <ligand>
        <name>a divalent metal cation</name>
        <dbReference type="ChEBI" id="CHEBI:60240"/>
        <label>1</label>
    </ligand>
</feature>
<dbReference type="GO" id="GO:0046872">
    <property type="term" value="F:metal ion binding"/>
    <property type="evidence" value="ECO:0007669"/>
    <property type="project" value="UniProtKB-KW"/>
</dbReference>
<feature type="binding site" evidence="5">
    <location>
        <position position="217"/>
    </location>
    <ligand>
        <name>a divalent metal cation</name>
        <dbReference type="ChEBI" id="CHEBI:60240"/>
        <label>1</label>
    </ligand>
</feature>
<evidence type="ECO:0000256" key="2">
    <source>
        <dbReference type="ARBA" id="ARBA00011643"/>
    </source>
</evidence>
<evidence type="ECO:0000313" key="7">
    <source>
        <dbReference type="Proteomes" id="UP000183107"/>
    </source>
</evidence>
<comment type="similarity">
    <text evidence="1">Belongs to the GTP cyclohydrolase I type 2/NIF3 family.</text>
</comment>
<gene>
    <name evidence="6" type="ORF">SAMN05216386_0003</name>
</gene>
<keyword evidence="7" id="KW-1185">Reference proteome</keyword>
<evidence type="ECO:0000313" key="6">
    <source>
        <dbReference type="EMBL" id="SFN22813.1"/>
    </source>
</evidence>
<dbReference type="EMBL" id="FOVJ01000001">
    <property type="protein sequence ID" value="SFN22813.1"/>
    <property type="molecule type" value="Genomic_DNA"/>
</dbReference>
<accession>A0A1I4XBD5</accession>
<sequence length="249" mass="27562">MRMSELETYLNQLLDITHFHDYCPNGLQVEGRSEVYQLVSGVTASFDFIQAAVAAGADAVLVHHGYFWRGEDLRIVGMKHRRIALLMAHNVGLLSYHLPLDAHPEFGNNIQLARRLGFTETSRFGDQNIAMEGTLPPQLANLKELRISIERTLSRTPLVVGDDEKTVRRVAWCTGGAQGFFDEAVQLGVDAFITGEISEQNVHSARESGVAFISAGHHATERYGVQALGEHIAQKFGIAHQFIDVDNPV</sequence>
<dbReference type="NCBIfam" id="TIGR00486">
    <property type="entry name" value="YbgI_SA1388"/>
    <property type="match status" value="1"/>
</dbReference>
<evidence type="ECO:0000256" key="3">
    <source>
        <dbReference type="ARBA" id="ARBA00022112"/>
    </source>
</evidence>
<comment type="subunit">
    <text evidence="2">Homohexamer.</text>
</comment>
<feature type="binding site" evidence="5">
    <location>
        <position position="221"/>
    </location>
    <ligand>
        <name>a divalent metal cation</name>
        <dbReference type="ChEBI" id="CHEBI:60240"/>
        <label>1</label>
    </ligand>
</feature>
<proteinExistence type="inferred from homology"/>
<dbReference type="PANTHER" id="PTHR13799:SF14">
    <property type="entry name" value="GTP CYCLOHYDROLASE 1 TYPE 2 HOMOLOG"/>
    <property type="match status" value="1"/>
</dbReference>
<evidence type="ECO:0000256" key="4">
    <source>
        <dbReference type="ARBA" id="ARBA00022723"/>
    </source>
</evidence>
<evidence type="ECO:0000256" key="5">
    <source>
        <dbReference type="PIRSR" id="PIRSR602678-1"/>
    </source>
</evidence>
<dbReference type="RefSeq" id="WP_074793394.1">
    <property type="nucleotide sequence ID" value="NZ_FOVJ01000001.1"/>
</dbReference>
<dbReference type="OrthoDB" id="9800881at2"/>
<organism evidence="6 7">
    <name type="scientific">Nitrosospira briensis</name>
    <dbReference type="NCBI Taxonomy" id="35799"/>
    <lineage>
        <taxon>Bacteria</taxon>
        <taxon>Pseudomonadati</taxon>
        <taxon>Pseudomonadota</taxon>
        <taxon>Betaproteobacteria</taxon>
        <taxon>Nitrosomonadales</taxon>
        <taxon>Nitrosomonadaceae</taxon>
        <taxon>Nitrosospira</taxon>
    </lineage>
</organism>
<feature type="binding site" evidence="5">
    <location>
        <position position="64"/>
    </location>
    <ligand>
        <name>a divalent metal cation</name>
        <dbReference type="ChEBI" id="CHEBI:60240"/>
        <label>2</label>
    </ligand>
</feature>
<reference evidence="7" key="1">
    <citation type="submission" date="2016-10" db="EMBL/GenBank/DDBJ databases">
        <authorList>
            <person name="Varghese N."/>
        </authorList>
    </citation>
    <scope>NUCLEOTIDE SEQUENCE [LARGE SCALE GENOMIC DNA]</scope>
    <source>
        <strain evidence="7">Nsp8</strain>
    </source>
</reference>
<dbReference type="Pfam" id="PF01784">
    <property type="entry name" value="DUF34_NIF3"/>
    <property type="match status" value="1"/>
</dbReference>
<dbReference type="PANTHER" id="PTHR13799">
    <property type="entry name" value="NGG1 INTERACTING FACTOR 3"/>
    <property type="match status" value="1"/>
</dbReference>
<protein>
    <recommendedName>
        <fullName evidence="3">GTP cyclohydrolase 1 type 2 homolog</fullName>
    </recommendedName>
</protein>
<dbReference type="Proteomes" id="UP000183107">
    <property type="component" value="Unassembled WGS sequence"/>
</dbReference>
<dbReference type="SUPFAM" id="SSF102705">
    <property type="entry name" value="NIF3 (NGG1p interacting factor 3)-like"/>
    <property type="match status" value="1"/>
</dbReference>
<keyword evidence="4 5" id="KW-0479">Metal-binding</keyword>
<dbReference type="STRING" id="1266925.GCA_000619905_00853"/>
<feature type="binding site" evidence="5">
    <location>
        <position position="101"/>
    </location>
    <ligand>
        <name>a divalent metal cation</name>
        <dbReference type="ChEBI" id="CHEBI:60240"/>
        <label>1</label>
    </ligand>
</feature>